<comment type="caution">
    <text evidence="1">The sequence shown here is derived from an EMBL/GenBank/DDBJ whole genome shotgun (WGS) entry which is preliminary data.</text>
</comment>
<organism evidence="1">
    <name type="scientific">marine sediment metagenome</name>
    <dbReference type="NCBI Taxonomy" id="412755"/>
    <lineage>
        <taxon>unclassified sequences</taxon>
        <taxon>metagenomes</taxon>
        <taxon>ecological metagenomes</taxon>
    </lineage>
</organism>
<gene>
    <name evidence="1" type="ORF">LCGC14_2854300</name>
</gene>
<sequence length="59" mass="6693">MVLNIQADGFQQDSTEDYSDEQLDTLNAELGERIADIVDGDMDSYYQTVKSFADEVARR</sequence>
<dbReference type="AlphaFoldDB" id="A0A0F8Y7S5"/>
<protein>
    <submittedName>
        <fullName evidence="1">Uncharacterized protein</fullName>
    </submittedName>
</protein>
<evidence type="ECO:0000313" key="1">
    <source>
        <dbReference type="EMBL" id="KKK77368.1"/>
    </source>
</evidence>
<proteinExistence type="predicted"/>
<name>A0A0F8Y7S5_9ZZZZ</name>
<dbReference type="EMBL" id="LAZR01054988">
    <property type="protein sequence ID" value="KKK77368.1"/>
    <property type="molecule type" value="Genomic_DNA"/>
</dbReference>
<reference evidence="1" key="1">
    <citation type="journal article" date="2015" name="Nature">
        <title>Complex archaea that bridge the gap between prokaryotes and eukaryotes.</title>
        <authorList>
            <person name="Spang A."/>
            <person name="Saw J.H."/>
            <person name="Jorgensen S.L."/>
            <person name="Zaremba-Niedzwiedzka K."/>
            <person name="Martijn J."/>
            <person name="Lind A.E."/>
            <person name="van Eijk R."/>
            <person name="Schleper C."/>
            <person name="Guy L."/>
            <person name="Ettema T.J."/>
        </authorList>
    </citation>
    <scope>NUCLEOTIDE SEQUENCE</scope>
</reference>
<accession>A0A0F8Y7S5</accession>